<evidence type="ECO:0000256" key="1">
    <source>
        <dbReference type="SAM" id="SignalP"/>
    </source>
</evidence>
<name>B2W8I7_PYRTR</name>
<reference evidence="3" key="1">
    <citation type="journal article" date="2013" name="G3 (Bethesda)">
        <title>Comparative genomics of a plant-pathogenic fungus, Pyrenophora tritici-repentis, reveals transduplication and the impact of repeat elements on pathogenicity and population divergence.</title>
        <authorList>
            <person name="Manning V.A."/>
            <person name="Pandelova I."/>
            <person name="Dhillon B."/>
            <person name="Wilhelm L.J."/>
            <person name="Goodwin S.B."/>
            <person name="Berlin A.M."/>
            <person name="Figueroa M."/>
            <person name="Freitag M."/>
            <person name="Hane J.K."/>
            <person name="Henrissat B."/>
            <person name="Holman W.H."/>
            <person name="Kodira C.D."/>
            <person name="Martin J."/>
            <person name="Oliver R.P."/>
            <person name="Robbertse B."/>
            <person name="Schackwitz W."/>
            <person name="Schwartz D.C."/>
            <person name="Spatafora J.W."/>
            <person name="Turgeon B.G."/>
            <person name="Yandava C."/>
            <person name="Young S."/>
            <person name="Zhou S."/>
            <person name="Zeng Q."/>
            <person name="Grigoriev I.V."/>
            <person name="Ma L.-J."/>
            <person name="Ciuffetti L.M."/>
        </authorList>
    </citation>
    <scope>NUCLEOTIDE SEQUENCE [LARGE SCALE GENOMIC DNA]</scope>
    <source>
        <strain evidence="3">Pt-1C-BFP</strain>
    </source>
</reference>
<proteinExistence type="predicted"/>
<dbReference type="AlphaFoldDB" id="B2W8I7"/>
<evidence type="ECO:0000313" key="3">
    <source>
        <dbReference type="Proteomes" id="UP000001471"/>
    </source>
</evidence>
<sequence>MLFRSQVLFAFLASIAVVRGAERGGNVFVSMIRHAKLDPLRASTAQLDHIPGIMVQ</sequence>
<organism evidence="2 3">
    <name type="scientific">Pyrenophora tritici-repentis (strain Pt-1C-BFP)</name>
    <name type="common">Wheat tan spot fungus</name>
    <name type="synonym">Drechslera tritici-repentis</name>
    <dbReference type="NCBI Taxonomy" id="426418"/>
    <lineage>
        <taxon>Eukaryota</taxon>
        <taxon>Fungi</taxon>
        <taxon>Dikarya</taxon>
        <taxon>Ascomycota</taxon>
        <taxon>Pezizomycotina</taxon>
        <taxon>Dothideomycetes</taxon>
        <taxon>Pleosporomycetidae</taxon>
        <taxon>Pleosporales</taxon>
        <taxon>Pleosporineae</taxon>
        <taxon>Pleosporaceae</taxon>
        <taxon>Pyrenophora</taxon>
    </lineage>
</organism>
<feature type="signal peptide" evidence="1">
    <location>
        <begin position="1"/>
        <end position="20"/>
    </location>
</feature>
<dbReference type="InParanoid" id="B2W8I7"/>
<dbReference type="HOGENOM" id="CLU_3015284_0_0_1"/>
<accession>B2W8I7</accession>
<feature type="chain" id="PRO_5002784605" evidence="1">
    <location>
        <begin position="21"/>
        <end position="56"/>
    </location>
</feature>
<gene>
    <name evidence="2" type="ORF">PTRG_06295</name>
</gene>
<keyword evidence="1" id="KW-0732">Signal</keyword>
<dbReference type="Proteomes" id="UP000001471">
    <property type="component" value="Unassembled WGS sequence"/>
</dbReference>
<protein>
    <submittedName>
        <fullName evidence="2">Uncharacterized protein</fullName>
    </submittedName>
</protein>
<dbReference type="EMBL" id="DS231620">
    <property type="protein sequence ID" value="EDU49215.1"/>
    <property type="molecule type" value="Genomic_DNA"/>
</dbReference>
<evidence type="ECO:0000313" key="2">
    <source>
        <dbReference type="EMBL" id="EDU49215.1"/>
    </source>
</evidence>